<organism evidence="2 3">
    <name type="scientific">Daphnia galeata</name>
    <dbReference type="NCBI Taxonomy" id="27404"/>
    <lineage>
        <taxon>Eukaryota</taxon>
        <taxon>Metazoa</taxon>
        <taxon>Ecdysozoa</taxon>
        <taxon>Arthropoda</taxon>
        <taxon>Crustacea</taxon>
        <taxon>Branchiopoda</taxon>
        <taxon>Diplostraca</taxon>
        <taxon>Cladocera</taxon>
        <taxon>Anomopoda</taxon>
        <taxon>Daphniidae</taxon>
        <taxon>Daphnia</taxon>
    </lineage>
</organism>
<evidence type="ECO:0000313" key="2">
    <source>
        <dbReference type="EMBL" id="CAH0106477.1"/>
    </source>
</evidence>
<keyword evidence="3" id="KW-1185">Reference proteome</keyword>
<proteinExistence type="inferred from homology"/>
<dbReference type="OrthoDB" id="10067381at2759"/>
<comment type="similarity">
    <text evidence="1">Belongs to the UPF0696 family.</text>
</comment>
<dbReference type="InterPro" id="IPR015034">
    <property type="entry name" value="Bles03"/>
</dbReference>
<dbReference type="Gene3D" id="3.30.760.10">
    <property type="entry name" value="RNA Cap, Translation Initiation Factor Eif4e"/>
    <property type="match status" value="3"/>
</dbReference>
<dbReference type="AlphaFoldDB" id="A0A8J2RWX3"/>
<dbReference type="PANTHER" id="PTHR31977:SF1">
    <property type="entry name" value="UPF0696 PROTEIN C11ORF68"/>
    <property type="match status" value="1"/>
</dbReference>
<dbReference type="Pfam" id="PF08939">
    <property type="entry name" value="Bles03"/>
    <property type="match status" value="3"/>
</dbReference>
<evidence type="ECO:0000256" key="1">
    <source>
        <dbReference type="ARBA" id="ARBA00010568"/>
    </source>
</evidence>
<comment type="caution">
    <text evidence="2">The sequence shown here is derived from an EMBL/GenBank/DDBJ whole genome shotgun (WGS) entry which is preliminary data.</text>
</comment>
<dbReference type="EMBL" id="CAKKLH010000223">
    <property type="protein sequence ID" value="CAH0106477.1"/>
    <property type="molecule type" value="Genomic_DNA"/>
</dbReference>
<sequence>MPQVHEPNCEKKPSDCCCENVSWIWAKSSVQLECVLRGTWILYPDNQDVNEIWGKIKTLLTENQLGNCARVSTREFLGTYLICVYTNDYRDVQDVFRVLVALRRSHQDNWVMRYAVCCTSKQRGRKKDNFKCHLYKSPSPISYNLTGDNEKIEMIKKRTGVVAELRKFDGEIEAKTNFYDPPKKLDFFVDRRGQFGLIKTNEKPHKLDCSKLPLDCICEDIPWIHEQLPGAVKSVRSGKWMIFADKRNVNEIWRKIKMLLCSYQLGYFAKVQTHNEEDRHLICVYTQDFEDIPDVFRVLVTLRRNHLEHNRIYYKTCEASWKGVYKTDEVAKKYGFSAAKKLQSGERVSMYYSPPISITSNAKIDTEIIQLIMNNIGPEYQSGLVAESRKESGASEAIEKFFNPPQILIDVIQPVNRQNLVSLLPLRPCNYDELIIKASGRDNEEKFHDDKCDQQPSTCQCEIVSWISASRPARYNAICTGKWMLFPDKKHVDEIWEKLKILLAANRLGTRIKVSTEECFGKYIICVCTNDCENVQDVFRILVTLRRNRLSLGYLNYKKFKVTQLKTYSNEEVDGCDSAKELESGQRVSMYCSPPDPNANDPTGSNELIQLYLNNIGPEYKTGLVAESRKNPLDTEAKLRFYNPPQTLNSKFKKIPQPRVSMRTVSLFKPIFQRTGVF</sequence>
<dbReference type="PANTHER" id="PTHR31977">
    <property type="entry name" value="UPF0696 PROTEIN C11ORF68"/>
    <property type="match status" value="1"/>
</dbReference>
<dbReference type="Proteomes" id="UP000789390">
    <property type="component" value="Unassembled WGS sequence"/>
</dbReference>
<name>A0A8J2RWX3_9CRUS</name>
<dbReference type="InterPro" id="IPR023398">
    <property type="entry name" value="TIF_eIF4e-like"/>
</dbReference>
<protein>
    <submittedName>
        <fullName evidence="2">Uncharacterized protein</fullName>
    </submittedName>
</protein>
<gene>
    <name evidence="2" type="ORF">DGAL_LOCUS9632</name>
</gene>
<reference evidence="2" key="1">
    <citation type="submission" date="2021-11" db="EMBL/GenBank/DDBJ databases">
        <authorList>
            <person name="Schell T."/>
        </authorList>
    </citation>
    <scope>NUCLEOTIDE SEQUENCE</scope>
    <source>
        <strain evidence="2">M5</strain>
    </source>
</reference>
<accession>A0A8J2RWX3</accession>
<evidence type="ECO:0000313" key="3">
    <source>
        <dbReference type="Proteomes" id="UP000789390"/>
    </source>
</evidence>
<dbReference type="SUPFAM" id="SSF55418">
    <property type="entry name" value="eIF4e-like"/>
    <property type="match status" value="3"/>
</dbReference>